<evidence type="ECO:0000313" key="3">
    <source>
        <dbReference type="Proteomes" id="UP000730739"/>
    </source>
</evidence>
<comment type="caution">
    <text evidence="2">The sequence shown here is derived from an EMBL/GenBank/DDBJ whole genome shotgun (WGS) entry which is preliminary data.</text>
</comment>
<reference evidence="2 3" key="1">
    <citation type="submission" date="2021-03" db="EMBL/GenBank/DDBJ databases">
        <title>Genomic Encyclopedia of Type Strains, Phase IV (KMG-IV): sequencing the most valuable type-strain genomes for metagenomic binning, comparative biology and taxonomic classification.</title>
        <authorList>
            <person name="Goeker M."/>
        </authorList>
    </citation>
    <scope>NUCLEOTIDE SEQUENCE [LARGE SCALE GENOMIC DNA]</scope>
    <source>
        <strain evidence="2 3">DSM 13372</strain>
    </source>
</reference>
<feature type="transmembrane region" description="Helical" evidence="1">
    <location>
        <begin position="20"/>
        <end position="39"/>
    </location>
</feature>
<organism evidence="2 3">
    <name type="scientific">Sinorhizobium kostiense</name>
    <dbReference type="NCBI Taxonomy" id="76747"/>
    <lineage>
        <taxon>Bacteria</taxon>
        <taxon>Pseudomonadati</taxon>
        <taxon>Pseudomonadota</taxon>
        <taxon>Alphaproteobacteria</taxon>
        <taxon>Hyphomicrobiales</taxon>
        <taxon>Rhizobiaceae</taxon>
        <taxon>Sinorhizobium/Ensifer group</taxon>
        <taxon>Sinorhizobium</taxon>
    </lineage>
</organism>
<sequence length="59" mass="6321">MGDEMQKKPMREISATERQLRPLVVVVFSAKLAVAALLLTTVQLAPPAPAPAPEVVALR</sequence>
<accession>A0ABS4R392</accession>
<proteinExistence type="predicted"/>
<keyword evidence="1" id="KW-0472">Membrane</keyword>
<dbReference type="EMBL" id="JAGILA010000004">
    <property type="protein sequence ID" value="MBP2236759.1"/>
    <property type="molecule type" value="Genomic_DNA"/>
</dbReference>
<name>A0ABS4R392_9HYPH</name>
<keyword evidence="1" id="KW-1133">Transmembrane helix</keyword>
<dbReference type="Proteomes" id="UP000730739">
    <property type="component" value="Unassembled WGS sequence"/>
</dbReference>
<gene>
    <name evidence="2" type="ORF">J2Z31_003273</name>
</gene>
<evidence type="ECO:0000256" key="1">
    <source>
        <dbReference type="SAM" id="Phobius"/>
    </source>
</evidence>
<evidence type="ECO:0000313" key="2">
    <source>
        <dbReference type="EMBL" id="MBP2236759.1"/>
    </source>
</evidence>
<dbReference type="RefSeq" id="WP_209603005.1">
    <property type="nucleotide sequence ID" value="NZ_JAGILA010000004.1"/>
</dbReference>
<keyword evidence="1" id="KW-0812">Transmembrane</keyword>
<protein>
    <submittedName>
        <fullName evidence="2">Uncharacterized protein</fullName>
    </submittedName>
</protein>
<keyword evidence="3" id="KW-1185">Reference proteome</keyword>